<keyword evidence="5" id="KW-0418">Kinase</keyword>
<organism evidence="5 6">
    <name type="scientific">Cylindrobasidium torrendii FP15055 ss-10</name>
    <dbReference type="NCBI Taxonomy" id="1314674"/>
    <lineage>
        <taxon>Eukaryota</taxon>
        <taxon>Fungi</taxon>
        <taxon>Dikarya</taxon>
        <taxon>Basidiomycota</taxon>
        <taxon>Agaricomycotina</taxon>
        <taxon>Agaricomycetes</taxon>
        <taxon>Agaricomycetidae</taxon>
        <taxon>Agaricales</taxon>
        <taxon>Marasmiineae</taxon>
        <taxon>Physalacriaceae</taxon>
        <taxon>Cylindrobasidium</taxon>
    </lineage>
</organism>
<evidence type="ECO:0000313" key="6">
    <source>
        <dbReference type="Proteomes" id="UP000054007"/>
    </source>
</evidence>
<dbReference type="AlphaFoldDB" id="A0A0D7BR62"/>
<evidence type="ECO:0000256" key="2">
    <source>
        <dbReference type="ARBA" id="ARBA00022741"/>
    </source>
</evidence>
<proteinExistence type="predicted"/>
<dbReference type="OrthoDB" id="5979581at2759"/>
<sequence>MFRPRLVKCFIRTRRPNTFPRALSTSRTVQSRVIHPTEPKDVYPKYELDDEDAELWKAAAPMNEENIADPLPKGPDFLDVQLGEVLPPLPEESSWKTSYIGLPPNSTEKPQVRIVRKLGFGQDASVWLATEEPQFANQERSHVAVKFLSVYATESEAGATELGASHDISTHANKASGPGRSFYDNTEVGMTAQTIDGLPHPGSFHLVRPHWHAVMQQNIHPDLPNMTANRLMTVMDLCGPSIAYLQTHVRDNLIPVAVWKKIFWDILMALNYLHDERGLVHGDLKPNDIMVALSPSMSSRAITELVQWLPQEYHTVTTDFAGELPTVVFKKDLYAREPDDESSLLRVTKEPKSMPLIDPNWLVNAEKEADKQAKANGLLSWRPWKQLQTRKAEADMEIKLSDDMNWKLGDYGSTIPIPQPDNKLRPLFSNIRRRAPEQLLNLPWNEKADIWALGCVMFELLTHGPIFRGPLDAGTQLAYQDVIDAGDASKQYDLKDHIARMLAYANTEQFPRSMTKAYNDERLKENYLKRRAALPNGQGVRPELFDAAGNVVWKTEPPTLMPDEIRQQLQRDFPYLDASSNRDQMLSEVLLRTLMLVQKGEVQRQNVDLSLSAGVKVSPSLIEEDALRDAVDLLKKCFTLDPDKRPSAAELLEDPFFDDSLDLECVGAQRSTTGSTSSKESKTA</sequence>
<dbReference type="PANTHER" id="PTHR24055">
    <property type="entry name" value="MITOGEN-ACTIVATED PROTEIN KINASE"/>
    <property type="match status" value="1"/>
</dbReference>
<dbReference type="Gene3D" id="3.30.200.20">
    <property type="entry name" value="Phosphorylase Kinase, domain 1"/>
    <property type="match status" value="1"/>
</dbReference>
<dbReference type="GO" id="GO:0004674">
    <property type="term" value="F:protein serine/threonine kinase activity"/>
    <property type="evidence" value="ECO:0007669"/>
    <property type="project" value="UniProtKB-KW"/>
</dbReference>
<dbReference type="PROSITE" id="PS50011">
    <property type="entry name" value="PROTEIN_KINASE_DOM"/>
    <property type="match status" value="1"/>
</dbReference>
<reference evidence="5 6" key="1">
    <citation type="journal article" date="2015" name="Fungal Genet. Biol.">
        <title>Evolution of novel wood decay mechanisms in Agaricales revealed by the genome sequences of Fistulina hepatica and Cylindrobasidium torrendii.</title>
        <authorList>
            <person name="Floudas D."/>
            <person name="Held B.W."/>
            <person name="Riley R."/>
            <person name="Nagy L.G."/>
            <person name="Koehler G."/>
            <person name="Ransdell A.S."/>
            <person name="Younus H."/>
            <person name="Chow J."/>
            <person name="Chiniquy J."/>
            <person name="Lipzen A."/>
            <person name="Tritt A."/>
            <person name="Sun H."/>
            <person name="Haridas S."/>
            <person name="LaButti K."/>
            <person name="Ohm R.A."/>
            <person name="Kues U."/>
            <person name="Blanchette R.A."/>
            <person name="Grigoriev I.V."/>
            <person name="Minto R.E."/>
            <person name="Hibbett D.S."/>
        </authorList>
    </citation>
    <scope>NUCLEOTIDE SEQUENCE [LARGE SCALE GENOMIC DNA]</scope>
    <source>
        <strain evidence="5 6">FP15055 ss-10</strain>
    </source>
</reference>
<dbReference type="STRING" id="1314674.A0A0D7BR62"/>
<dbReference type="Proteomes" id="UP000054007">
    <property type="component" value="Unassembled WGS sequence"/>
</dbReference>
<dbReference type="SUPFAM" id="SSF56112">
    <property type="entry name" value="Protein kinase-like (PK-like)"/>
    <property type="match status" value="1"/>
</dbReference>
<feature type="domain" description="Protein kinase" evidence="4">
    <location>
        <begin position="112"/>
        <end position="657"/>
    </location>
</feature>
<dbReference type="InterPro" id="IPR011009">
    <property type="entry name" value="Kinase-like_dom_sf"/>
</dbReference>
<evidence type="ECO:0000259" key="4">
    <source>
        <dbReference type="PROSITE" id="PS50011"/>
    </source>
</evidence>
<evidence type="ECO:0000313" key="5">
    <source>
        <dbReference type="EMBL" id="KIY72695.1"/>
    </source>
</evidence>
<keyword evidence="6" id="KW-1185">Reference proteome</keyword>
<keyword evidence="3" id="KW-0067">ATP-binding</keyword>
<keyword evidence="1" id="KW-0723">Serine/threonine-protein kinase</keyword>
<evidence type="ECO:0000256" key="1">
    <source>
        <dbReference type="ARBA" id="ARBA00022527"/>
    </source>
</evidence>
<dbReference type="EMBL" id="KN880441">
    <property type="protein sequence ID" value="KIY72695.1"/>
    <property type="molecule type" value="Genomic_DNA"/>
</dbReference>
<dbReference type="Gene3D" id="1.10.510.10">
    <property type="entry name" value="Transferase(Phosphotransferase) domain 1"/>
    <property type="match status" value="3"/>
</dbReference>
<dbReference type="InterPro" id="IPR050117">
    <property type="entry name" value="MAPK"/>
</dbReference>
<keyword evidence="2" id="KW-0547">Nucleotide-binding</keyword>
<accession>A0A0D7BR62</accession>
<name>A0A0D7BR62_9AGAR</name>
<dbReference type="SMART" id="SM00220">
    <property type="entry name" value="S_TKc"/>
    <property type="match status" value="1"/>
</dbReference>
<keyword evidence="5" id="KW-0808">Transferase</keyword>
<protein>
    <submittedName>
        <fullName evidence="5">Kinase-like protein</fullName>
    </submittedName>
</protein>
<dbReference type="GO" id="GO:0005524">
    <property type="term" value="F:ATP binding"/>
    <property type="evidence" value="ECO:0007669"/>
    <property type="project" value="UniProtKB-KW"/>
</dbReference>
<gene>
    <name evidence="5" type="ORF">CYLTODRAFT_417702</name>
</gene>
<dbReference type="InterPro" id="IPR000719">
    <property type="entry name" value="Prot_kinase_dom"/>
</dbReference>
<evidence type="ECO:0000256" key="3">
    <source>
        <dbReference type="ARBA" id="ARBA00022840"/>
    </source>
</evidence>